<dbReference type="RefSeq" id="WP_158357595.1">
    <property type="nucleotide sequence ID" value="NZ_CP034876.1"/>
</dbReference>
<dbReference type="GO" id="GO:0071555">
    <property type="term" value="P:cell wall organization"/>
    <property type="evidence" value="ECO:0007669"/>
    <property type="project" value="UniProtKB-KW"/>
</dbReference>
<dbReference type="OrthoDB" id="5620293at2"/>
<dbReference type="Gene3D" id="1.10.530.10">
    <property type="match status" value="1"/>
</dbReference>
<reference evidence="7 8" key="2">
    <citation type="submission" date="2019-05" db="EMBL/GenBank/DDBJ databases">
        <title>Genome evolution of the obligate endosymbiont Buchnera aphidicola.</title>
        <authorList>
            <person name="Moran N.A."/>
        </authorList>
    </citation>
    <scope>NUCLEOTIDE SEQUENCE [LARGE SCALE GENOMIC DNA]</scope>
    <source>
        <strain evidence="7 8">Hla</strain>
    </source>
</reference>
<evidence type="ECO:0000256" key="4">
    <source>
        <dbReference type="ARBA" id="ARBA00023239"/>
    </source>
</evidence>
<dbReference type="GO" id="GO:0016020">
    <property type="term" value="C:membrane"/>
    <property type="evidence" value="ECO:0007669"/>
    <property type="project" value="InterPro"/>
</dbReference>
<organism evidence="7 8">
    <name type="scientific">Buchnera aphidicola</name>
    <name type="common">Hyperomyzus lactucae</name>
    <dbReference type="NCBI Taxonomy" id="1241860"/>
    <lineage>
        <taxon>Bacteria</taxon>
        <taxon>Pseudomonadati</taxon>
        <taxon>Pseudomonadota</taxon>
        <taxon>Gammaproteobacteria</taxon>
        <taxon>Enterobacterales</taxon>
        <taxon>Erwiniaceae</taxon>
        <taxon>Buchnera</taxon>
    </lineage>
</organism>
<evidence type="ECO:0000313" key="8">
    <source>
        <dbReference type="Proteomes" id="UP000298738"/>
    </source>
</evidence>
<dbReference type="Proteomes" id="UP000298738">
    <property type="component" value="Chromosome"/>
</dbReference>
<name>A0A4D6XY34_9GAMM</name>
<evidence type="ECO:0000256" key="1">
    <source>
        <dbReference type="ARBA" id="ARBA00001420"/>
    </source>
</evidence>
<evidence type="ECO:0000256" key="5">
    <source>
        <dbReference type="ARBA" id="ARBA00023316"/>
    </source>
</evidence>
<dbReference type="AlphaFoldDB" id="A0A4D6XY34"/>
<dbReference type="GO" id="GO:0008933">
    <property type="term" value="F:peptidoglycan lytic transglycosylase activity"/>
    <property type="evidence" value="ECO:0007669"/>
    <property type="project" value="InterPro"/>
</dbReference>
<dbReference type="SUPFAM" id="SSF53955">
    <property type="entry name" value="Lysozyme-like"/>
    <property type="match status" value="1"/>
</dbReference>
<evidence type="ECO:0000256" key="2">
    <source>
        <dbReference type="ARBA" id="ARBA00007734"/>
    </source>
</evidence>
<protein>
    <recommendedName>
        <fullName evidence="3">peptidoglycan lytic exotransglycosylase</fullName>
        <ecNumber evidence="3">4.2.2.n1</ecNumber>
    </recommendedName>
</protein>
<feature type="domain" description="Transglycosylase SLT" evidence="6">
    <location>
        <begin position="47"/>
        <end position="170"/>
    </location>
</feature>
<dbReference type="InterPro" id="IPR023346">
    <property type="entry name" value="Lysozyme-like_dom_sf"/>
</dbReference>
<comment type="catalytic activity">
    <reaction evidence="1">
        <text>Exolytic cleavage of the (1-&gt;4)-beta-glycosidic linkage between N-acetylmuramic acid (MurNAc) and N-acetylglucosamine (GlcNAc) residues in peptidoglycan, from either the reducing or the non-reducing ends of the peptidoglycan chains, with concomitant formation of a 1,6-anhydrobond in the MurNAc residue.</text>
        <dbReference type="EC" id="4.2.2.n1"/>
    </reaction>
</comment>
<proteinExistence type="inferred from homology"/>
<evidence type="ECO:0000256" key="3">
    <source>
        <dbReference type="ARBA" id="ARBA00012587"/>
    </source>
</evidence>
<dbReference type="Pfam" id="PF01464">
    <property type="entry name" value="SLT"/>
    <property type="match status" value="1"/>
</dbReference>
<reference evidence="7 8" key="1">
    <citation type="submission" date="2018-12" db="EMBL/GenBank/DDBJ databases">
        <authorList>
            <person name="Chong R.A."/>
        </authorList>
    </citation>
    <scope>NUCLEOTIDE SEQUENCE [LARGE SCALE GENOMIC DNA]</scope>
    <source>
        <strain evidence="7 8">Hla</strain>
    </source>
</reference>
<dbReference type="PROSITE" id="PS51257">
    <property type="entry name" value="PROKAR_LIPOPROTEIN"/>
    <property type="match status" value="1"/>
</dbReference>
<dbReference type="PROSITE" id="PS00922">
    <property type="entry name" value="TRANSGLYCOSYLASE"/>
    <property type="match status" value="1"/>
</dbReference>
<gene>
    <name evidence="7" type="ORF">D9V68_01345</name>
</gene>
<dbReference type="GO" id="GO:0000270">
    <property type="term" value="P:peptidoglycan metabolic process"/>
    <property type="evidence" value="ECO:0007669"/>
    <property type="project" value="InterPro"/>
</dbReference>
<dbReference type="EC" id="4.2.2.n1" evidence="3"/>
<dbReference type="PANTHER" id="PTHR37423:SF4">
    <property type="entry name" value="ENDO-TYPE MEMBRANE-BOUND LYTIC MUREIN TRANSGLYCOSYLASE A"/>
    <property type="match status" value="1"/>
</dbReference>
<dbReference type="PANTHER" id="PTHR37423">
    <property type="entry name" value="SOLUBLE LYTIC MUREIN TRANSGLYCOSYLASE-RELATED"/>
    <property type="match status" value="1"/>
</dbReference>
<keyword evidence="5" id="KW-0961">Cell wall biogenesis/degradation</keyword>
<dbReference type="InterPro" id="IPR008258">
    <property type="entry name" value="Transglycosylase_SLT_dom_1"/>
</dbReference>
<comment type="similarity">
    <text evidence="2">Belongs to the transglycosylase Slt family.</text>
</comment>
<sequence length="196" mass="22449">MKLGILIISIIFLTGCNKFLNTRPNLKINYFLQKKIIERNLYNWNNLIKEASQKYKVDEKLIKSIIYAESSGNPNAKSSSNAIGLMQIKPSAAGLEVYRLYGKKGQPSIKELYNPKENINIGTAYIHFLEKKFTRIQNKEVMRSAIIVAYVNGMSGLLKIFSKNSKQAITIINTMTMQSFCTYIKKNIQQNKHFLI</sequence>
<evidence type="ECO:0000313" key="7">
    <source>
        <dbReference type="EMBL" id="QCI20987.1"/>
    </source>
</evidence>
<evidence type="ECO:0000259" key="6">
    <source>
        <dbReference type="Pfam" id="PF01464"/>
    </source>
</evidence>
<accession>A0A4D6XY34</accession>
<keyword evidence="4" id="KW-0456">Lyase</keyword>
<dbReference type="InterPro" id="IPR000189">
    <property type="entry name" value="Transglyc_AS"/>
</dbReference>
<dbReference type="EMBL" id="CP034876">
    <property type="protein sequence ID" value="QCI20987.1"/>
    <property type="molecule type" value="Genomic_DNA"/>
</dbReference>